<feature type="chain" id="PRO_5002580391" description="Lipoprotein" evidence="1">
    <location>
        <begin position="19"/>
        <end position="526"/>
    </location>
</feature>
<accession>A0A0G9MMB2</accession>
<evidence type="ECO:0000256" key="1">
    <source>
        <dbReference type="SAM" id="SignalP"/>
    </source>
</evidence>
<dbReference type="PANTHER" id="PTHR41339">
    <property type="entry name" value="LIPL48"/>
    <property type="match status" value="1"/>
</dbReference>
<sequence>MTKLSRILVLGCSLVALAACGPDEIASPGTGGNVIINNPPAAPTPTPTPTSGTGTVTPAGGCPTIADAQGLADVGTVTGPEGTWRVCQLPQRLNVSSTLPRFDGLLYLIQGETNIGTDGGPAADASDGLTDTNVELTIEPGVILYSSGSGFLNVTRGNSINANGTEDLPIIFTSRDNVVGFNNDNSSGQWGGVVLSGRAPVTDCVAPGATPGSVDCERQVEGAVTPAFFGGNDPDDSSGSMSYVQIRYSGFVLSGDNELQALTTGGTGRGTDLSYIQSINSSDDGVEFFGGFVDISHLIVAGAEDDSLDTDTGVKANMQYVIAAQRAAAGDTIIEADSNNGLEDQTPRQNTQISNFTFIQRRDSDQVIRIRGGTDYALTNGVVIDASPSGTPCVRIDLDETVRAANAGLDDVGPPRFESVALDCTTNFRGGSGGITDAQAEAIFDAGTGNNKAYTNTIQNGYLNGANEDGYTPIFDPTALSSFFDTTSFIGAVSSNDDWTQGWTCDSVAVSFGNNTGDCTDIPVFN</sequence>
<evidence type="ECO:0000313" key="2">
    <source>
        <dbReference type="EMBL" id="KLE31832.1"/>
    </source>
</evidence>
<evidence type="ECO:0000313" key="3">
    <source>
        <dbReference type="Proteomes" id="UP000053070"/>
    </source>
</evidence>
<dbReference type="PANTHER" id="PTHR41339:SF1">
    <property type="entry name" value="SECRETED PROTEIN"/>
    <property type="match status" value="1"/>
</dbReference>
<keyword evidence="3" id="KW-1185">Reference proteome</keyword>
<reference evidence="2 3" key="1">
    <citation type="submission" date="2015-04" db="EMBL/GenBank/DDBJ databases">
        <title>The draft genome sequence of Erythrobacr gangjinensis K7-2.</title>
        <authorList>
            <person name="Zhuang L."/>
            <person name="Liu Y."/>
            <person name="Shao Z."/>
        </authorList>
    </citation>
    <scope>NUCLEOTIDE SEQUENCE [LARGE SCALE GENOMIC DNA]</scope>
    <source>
        <strain evidence="2 3">K7-2</strain>
    </source>
</reference>
<proteinExistence type="predicted"/>
<dbReference type="STRING" id="502682.BMF35_a1029"/>
<dbReference type="Proteomes" id="UP000053070">
    <property type="component" value="Unassembled WGS sequence"/>
</dbReference>
<gene>
    <name evidence="2" type="ORF">AAW01_10120</name>
</gene>
<keyword evidence="1" id="KW-0732">Signal</keyword>
<dbReference type="RefSeq" id="WP_047007182.1">
    <property type="nucleotide sequence ID" value="NZ_CP018097.1"/>
</dbReference>
<evidence type="ECO:0008006" key="4">
    <source>
        <dbReference type="Google" id="ProtNLM"/>
    </source>
</evidence>
<dbReference type="OrthoDB" id="237393at2"/>
<dbReference type="PATRIC" id="fig|502682.8.peg.2066"/>
<dbReference type="AlphaFoldDB" id="A0A0G9MMB2"/>
<name>A0A0G9MMB2_9SPHN</name>
<dbReference type="PROSITE" id="PS51257">
    <property type="entry name" value="PROKAR_LIPOPROTEIN"/>
    <property type="match status" value="1"/>
</dbReference>
<protein>
    <recommendedName>
        <fullName evidence="4">Lipoprotein</fullName>
    </recommendedName>
</protein>
<organism evidence="2 3">
    <name type="scientific">Aurantiacibacter gangjinensis</name>
    <dbReference type="NCBI Taxonomy" id="502682"/>
    <lineage>
        <taxon>Bacteria</taxon>
        <taxon>Pseudomonadati</taxon>
        <taxon>Pseudomonadota</taxon>
        <taxon>Alphaproteobacteria</taxon>
        <taxon>Sphingomonadales</taxon>
        <taxon>Erythrobacteraceae</taxon>
        <taxon>Aurantiacibacter</taxon>
    </lineage>
</organism>
<dbReference type="EMBL" id="LBHC01000002">
    <property type="protein sequence ID" value="KLE31832.1"/>
    <property type="molecule type" value="Genomic_DNA"/>
</dbReference>
<comment type="caution">
    <text evidence="2">The sequence shown here is derived from an EMBL/GenBank/DDBJ whole genome shotgun (WGS) entry which is preliminary data.</text>
</comment>
<feature type="signal peptide" evidence="1">
    <location>
        <begin position="1"/>
        <end position="18"/>
    </location>
</feature>